<dbReference type="Proteomes" id="UP001370490">
    <property type="component" value="Unassembled WGS sequence"/>
</dbReference>
<accession>A0AAN8Z355</accession>
<dbReference type="GO" id="GO:0015629">
    <property type="term" value="C:actin cytoskeleton"/>
    <property type="evidence" value="ECO:0007669"/>
    <property type="project" value="TreeGrafter"/>
</dbReference>
<gene>
    <name evidence="8" type="ORF">RJ641_011285</name>
</gene>
<name>A0AAN8Z355_9MAGN</name>
<feature type="domain" description="DUF7910" evidence="7">
    <location>
        <begin position="53"/>
        <end position="191"/>
    </location>
</feature>
<evidence type="ECO:0000256" key="3">
    <source>
        <dbReference type="ARBA" id="ARBA00023295"/>
    </source>
</evidence>
<dbReference type="InterPro" id="IPR017853">
    <property type="entry name" value="GH"/>
</dbReference>
<feature type="domain" description="Glycoside hydrolase family 5" evidence="6">
    <location>
        <begin position="214"/>
        <end position="478"/>
    </location>
</feature>
<dbReference type="GO" id="GO:0007163">
    <property type="term" value="P:establishment or maintenance of cell polarity"/>
    <property type="evidence" value="ECO:0007669"/>
    <property type="project" value="TreeGrafter"/>
</dbReference>
<protein>
    <submittedName>
        <fullName evidence="8">Glycoside hydrolase, family 5</fullName>
    </submittedName>
</protein>
<dbReference type="PANTHER" id="PTHR10551:SF13">
    <property type="entry name" value="GLUCAN 1,3-BETA-GLUCOSIDASE ARB_04467-RELATED"/>
    <property type="match status" value="1"/>
</dbReference>
<dbReference type="FunFam" id="3.20.20.80:FF:000067">
    <property type="entry name" value="Glucan 1,3-beta-glucosidase A"/>
    <property type="match status" value="1"/>
</dbReference>
<dbReference type="Pfam" id="PF25490">
    <property type="entry name" value="DUF7910"/>
    <property type="match status" value="1"/>
</dbReference>
<dbReference type="FunFam" id="2.80.10.50:FF:000056">
    <property type="entry name" value="Glucan 1,3-beta-glucosidase A"/>
    <property type="match status" value="1"/>
</dbReference>
<dbReference type="SUPFAM" id="SSF50405">
    <property type="entry name" value="Actin-crosslinking proteins"/>
    <property type="match status" value="1"/>
</dbReference>
<dbReference type="InterPro" id="IPR001547">
    <property type="entry name" value="Glyco_hydro_5"/>
</dbReference>
<comment type="similarity">
    <text evidence="1 4">Belongs to the glycosyl hydrolase 5 (cellulase A) family.</text>
</comment>
<evidence type="ECO:0000313" key="8">
    <source>
        <dbReference type="EMBL" id="KAK6922981.1"/>
    </source>
</evidence>
<keyword evidence="3 4" id="KW-0326">Glycosidase</keyword>
<dbReference type="GO" id="GO:0000272">
    <property type="term" value="P:polysaccharide catabolic process"/>
    <property type="evidence" value="ECO:0007669"/>
    <property type="project" value="InterPro"/>
</dbReference>
<comment type="caution">
    <text evidence="8">The sequence shown here is derived from an EMBL/GenBank/DDBJ whole genome shotgun (WGS) entry which is preliminary data.</text>
</comment>
<keyword evidence="2 4" id="KW-0378">Hydrolase</keyword>
<evidence type="ECO:0000256" key="4">
    <source>
        <dbReference type="RuleBase" id="RU361153"/>
    </source>
</evidence>
<dbReference type="InterPro" id="IPR057232">
    <property type="entry name" value="DUF7910"/>
</dbReference>
<keyword evidence="9" id="KW-1185">Reference proteome</keyword>
<feature type="signal peptide" evidence="5">
    <location>
        <begin position="1"/>
        <end position="19"/>
    </location>
</feature>
<evidence type="ECO:0000256" key="2">
    <source>
        <dbReference type="ARBA" id="ARBA00022801"/>
    </source>
</evidence>
<dbReference type="InterPro" id="IPR010431">
    <property type="entry name" value="Fascin"/>
</dbReference>
<dbReference type="GO" id="GO:0016477">
    <property type="term" value="P:cell migration"/>
    <property type="evidence" value="ECO:0007669"/>
    <property type="project" value="TreeGrafter"/>
</dbReference>
<proteinExistence type="inferred from homology"/>
<dbReference type="PANTHER" id="PTHR10551">
    <property type="entry name" value="FASCIN"/>
    <property type="match status" value="1"/>
</dbReference>
<evidence type="ECO:0000259" key="7">
    <source>
        <dbReference type="Pfam" id="PF25490"/>
    </source>
</evidence>
<reference evidence="8 9" key="1">
    <citation type="submission" date="2023-12" db="EMBL/GenBank/DDBJ databases">
        <title>A high-quality genome assembly for Dillenia turbinata (Dilleniales).</title>
        <authorList>
            <person name="Chanderbali A."/>
        </authorList>
    </citation>
    <scope>NUCLEOTIDE SEQUENCE [LARGE SCALE GENOMIC DNA]</scope>
    <source>
        <strain evidence="8">LSX21</strain>
        <tissue evidence="8">Leaf</tissue>
    </source>
</reference>
<dbReference type="InterPro" id="IPR008999">
    <property type="entry name" value="Actin-crosslinking"/>
</dbReference>
<evidence type="ECO:0000259" key="6">
    <source>
        <dbReference type="Pfam" id="PF00150"/>
    </source>
</evidence>
<evidence type="ECO:0000256" key="1">
    <source>
        <dbReference type="ARBA" id="ARBA00005641"/>
    </source>
</evidence>
<dbReference type="AlphaFoldDB" id="A0AAN8Z355"/>
<dbReference type="GO" id="GO:0051017">
    <property type="term" value="P:actin filament bundle assembly"/>
    <property type="evidence" value="ECO:0007669"/>
    <property type="project" value="TreeGrafter"/>
</dbReference>
<dbReference type="GO" id="GO:0005737">
    <property type="term" value="C:cytoplasm"/>
    <property type="evidence" value="ECO:0007669"/>
    <property type="project" value="TreeGrafter"/>
</dbReference>
<keyword evidence="5" id="KW-0732">Signal</keyword>
<dbReference type="GO" id="GO:0051015">
    <property type="term" value="F:actin filament binding"/>
    <property type="evidence" value="ECO:0007669"/>
    <property type="project" value="InterPro"/>
</dbReference>
<dbReference type="EMBL" id="JBAMMX010000018">
    <property type="protein sequence ID" value="KAK6922981.1"/>
    <property type="molecule type" value="Genomic_DNA"/>
</dbReference>
<dbReference type="Gene3D" id="2.80.10.50">
    <property type="match status" value="1"/>
</dbReference>
<dbReference type="Pfam" id="PF00150">
    <property type="entry name" value="Cellulase"/>
    <property type="match status" value="1"/>
</dbReference>
<sequence length="501" mass="56341">MGGALWVVNILALYFAVCSQDFSLALPYKAASLGNWLVTEGWMNLSRFDGIPNNDLLDGAKVQIMSIKLQKYLSADNSGGSDIVANCDSASDWETFRLWRINESTFNLRVFNKQFMGLENQGEGTKVVAVAKSPGNSETFQIVRKENDRTRIRLKAPNGQFLQVNCDTLVTADYGGSGWEDDNPSIFRMTIDIPLRGEYQITNGYGPDKAPQVMQDHWNTYVTERDFSFMSKNGLDAVRIPVGWWIAHDPTPPTPFVGGSSNALDNAFTWAQKHGMKVIIDLHGVQGSQNGNDHSGARDGYQEWGDSYIPDTVAVIEFLARRYANNPALAAIELINEPMAPGVSLDTLKRYYTLGYNAVRKYTSDAYVILSNRLGKADPKELLSFASSLNHVVIDVHYYNLFWDHFDNMTVQQNINFVYNDRASQLRTITTSSALSFVGEWTAEWKVRGASKQAYQRFAKAQLEVYGNATFGWAYWAYKCALNHWSLQWMIENGYINLLAS</sequence>
<feature type="chain" id="PRO_5043013057" evidence="5">
    <location>
        <begin position="20"/>
        <end position="501"/>
    </location>
</feature>
<organism evidence="8 9">
    <name type="scientific">Dillenia turbinata</name>
    <dbReference type="NCBI Taxonomy" id="194707"/>
    <lineage>
        <taxon>Eukaryota</taxon>
        <taxon>Viridiplantae</taxon>
        <taxon>Streptophyta</taxon>
        <taxon>Embryophyta</taxon>
        <taxon>Tracheophyta</taxon>
        <taxon>Spermatophyta</taxon>
        <taxon>Magnoliopsida</taxon>
        <taxon>eudicotyledons</taxon>
        <taxon>Gunneridae</taxon>
        <taxon>Pentapetalae</taxon>
        <taxon>Dilleniales</taxon>
        <taxon>Dilleniaceae</taxon>
        <taxon>Dillenia</taxon>
    </lineage>
</organism>
<dbReference type="GO" id="GO:0004553">
    <property type="term" value="F:hydrolase activity, hydrolyzing O-glycosyl compounds"/>
    <property type="evidence" value="ECO:0007669"/>
    <property type="project" value="InterPro"/>
</dbReference>
<dbReference type="SUPFAM" id="SSF51445">
    <property type="entry name" value="(Trans)glycosidases"/>
    <property type="match status" value="1"/>
</dbReference>
<dbReference type="CDD" id="cd00257">
    <property type="entry name" value="beta-trefoil_FSCN-like"/>
    <property type="match status" value="1"/>
</dbReference>
<evidence type="ECO:0000256" key="5">
    <source>
        <dbReference type="SAM" id="SignalP"/>
    </source>
</evidence>
<evidence type="ECO:0000313" key="9">
    <source>
        <dbReference type="Proteomes" id="UP001370490"/>
    </source>
</evidence>
<dbReference type="Gene3D" id="3.20.20.80">
    <property type="entry name" value="Glycosidases"/>
    <property type="match status" value="1"/>
</dbReference>